<dbReference type="InterPro" id="IPR011009">
    <property type="entry name" value="Kinase-like_dom_sf"/>
</dbReference>
<name>A0A2N0RYB6_9GLOM</name>
<reference evidence="1 2" key="2">
    <citation type="submission" date="2017-10" db="EMBL/GenBank/DDBJ databases">
        <title>Genome analyses suggest a sexual origin of heterokaryosis in a supposedly ancient asexual fungus.</title>
        <authorList>
            <person name="Corradi N."/>
            <person name="Sedzielewska K."/>
            <person name="Noel J."/>
            <person name="Charron P."/>
            <person name="Farinelli L."/>
            <person name="Marton T."/>
            <person name="Kruger M."/>
            <person name="Pelin A."/>
            <person name="Brachmann A."/>
            <person name="Corradi N."/>
        </authorList>
    </citation>
    <scope>NUCLEOTIDE SEQUENCE [LARGE SCALE GENOMIC DNA]</scope>
    <source>
        <strain evidence="1 2">A1</strain>
    </source>
</reference>
<organism evidence="1 2">
    <name type="scientific">Rhizophagus irregularis</name>
    <dbReference type="NCBI Taxonomy" id="588596"/>
    <lineage>
        <taxon>Eukaryota</taxon>
        <taxon>Fungi</taxon>
        <taxon>Fungi incertae sedis</taxon>
        <taxon>Mucoromycota</taxon>
        <taxon>Glomeromycotina</taxon>
        <taxon>Glomeromycetes</taxon>
        <taxon>Glomerales</taxon>
        <taxon>Glomeraceae</taxon>
        <taxon>Rhizophagus</taxon>
    </lineage>
</organism>
<evidence type="ECO:0008006" key="3">
    <source>
        <dbReference type="Google" id="ProtNLM"/>
    </source>
</evidence>
<reference evidence="1 2" key="1">
    <citation type="submission" date="2017-10" db="EMBL/GenBank/DDBJ databases">
        <title>Extensive intraspecific genome diversity in a model arbuscular mycorrhizal fungus.</title>
        <authorList>
            <person name="Chen E.C.H."/>
            <person name="Morin E."/>
            <person name="Baudet D."/>
            <person name="Noel J."/>
            <person name="Ndikumana S."/>
            <person name="Charron P."/>
            <person name="St-Onge C."/>
            <person name="Giorgi J."/>
            <person name="Grigoriev I.V."/>
            <person name="Roux C."/>
            <person name="Martin F.M."/>
            <person name="Corradi N."/>
        </authorList>
    </citation>
    <scope>NUCLEOTIDE SEQUENCE [LARGE SCALE GENOMIC DNA]</scope>
    <source>
        <strain evidence="1 2">A1</strain>
    </source>
</reference>
<dbReference type="VEuPathDB" id="FungiDB:RhiirA1_457425"/>
<dbReference type="Gene3D" id="1.10.510.10">
    <property type="entry name" value="Transferase(Phosphotransferase) domain 1"/>
    <property type="match status" value="1"/>
</dbReference>
<evidence type="ECO:0000313" key="2">
    <source>
        <dbReference type="Proteomes" id="UP000232688"/>
    </source>
</evidence>
<proteinExistence type="predicted"/>
<dbReference type="SUPFAM" id="SSF56112">
    <property type="entry name" value="Protein kinase-like (PK-like)"/>
    <property type="match status" value="1"/>
</dbReference>
<gene>
    <name evidence="1" type="ORF">RhiirA1_457425</name>
</gene>
<accession>A0A2N0RYB6</accession>
<dbReference type="AlphaFoldDB" id="A0A2N0RYB6"/>
<dbReference type="Proteomes" id="UP000232688">
    <property type="component" value="Unassembled WGS sequence"/>
</dbReference>
<protein>
    <recommendedName>
        <fullName evidence="3">Protein kinase domain-containing protein</fullName>
    </recommendedName>
</protein>
<evidence type="ECO:0000313" key="1">
    <source>
        <dbReference type="EMBL" id="PKC68276.1"/>
    </source>
</evidence>
<sequence length="116" mass="13217">MRTAHSKKFFSSPDPYIYISGSSSDIYSFGVIMTELSSGNPPFHKRKHVTSLVVLEICNEFGKEVIRKRNLATKAKKLRAMFKEADKEIPNISMLFILVESSHLTIYVDNEETSNE</sequence>
<comment type="caution">
    <text evidence="1">The sequence shown here is derived from an EMBL/GenBank/DDBJ whole genome shotgun (WGS) entry which is preliminary data.</text>
</comment>
<dbReference type="EMBL" id="LLXH01000341">
    <property type="protein sequence ID" value="PKC68276.1"/>
    <property type="molecule type" value="Genomic_DNA"/>
</dbReference>